<keyword evidence="3" id="KW-1185">Reference proteome</keyword>
<dbReference type="OrthoDB" id="9794931at2"/>
<evidence type="ECO:0000259" key="1">
    <source>
        <dbReference type="Pfam" id="PF09936"/>
    </source>
</evidence>
<evidence type="ECO:0000313" key="2">
    <source>
        <dbReference type="EMBL" id="AKF06808.1"/>
    </source>
</evidence>
<accession>A0A0F6W450</accession>
<dbReference type="STRING" id="927083.DB32_003957"/>
<feature type="domain" description="tRNA (guanine-N(1)-)-methyltransferase C-terminal" evidence="1">
    <location>
        <begin position="5"/>
        <end position="187"/>
    </location>
</feature>
<organism evidence="2 3">
    <name type="scientific">Sandaracinus amylolyticus</name>
    <dbReference type="NCBI Taxonomy" id="927083"/>
    <lineage>
        <taxon>Bacteria</taxon>
        <taxon>Pseudomonadati</taxon>
        <taxon>Myxococcota</taxon>
        <taxon>Polyangia</taxon>
        <taxon>Polyangiales</taxon>
        <taxon>Sandaracinaceae</taxon>
        <taxon>Sandaracinus</taxon>
    </lineage>
</organism>
<keyword evidence="2" id="KW-0489">Methyltransferase</keyword>
<proteinExistence type="predicted"/>
<dbReference type="Pfam" id="PF09936">
    <property type="entry name" value="Methyltrn_RNA_4"/>
    <property type="match status" value="1"/>
</dbReference>
<dbReference type="InterPro" id="IPR029026">
    <property type="entry name" value="tRNA_m1G_MTases_N"/>
</dbReference>
<dbReference type="Gene3D" id="3.40.1280.10">
    <property type="match status" value="1"/>
</dbReference>
<dbReference type="RefSeq" id="WP_053233993.1">
    <property type="nucleotide sequence ID" value="NZ_CP011125.1"/>
</dbReference>
<keyword evidence="2" id="KW-0808">Transferase</keyword>
<dbReference type="Proteomes" id="UP000034883">
    <property type="component" value="Chromosome"/>
</dbReference>
<dbReference type="EMBL" id="CP011125">
    <property type="protein sequence ID" value="AKF06808.1"/>
    <property type="molecule type" value="Genomic_DNA"/>
</dbReference>
<dbReference type="KEGG" id="samy:DB32_003957"/>
<dbReference type="AlphaFoldDB" id="A0A0F6W450"/>
<protein>
    <submittedName>
        <fullName evidence="2">tRNA (Guanine37-N1)-methyltransferase</fullName>
    </submittedName>
</protein>
<name>A0A0F6W450_9BACT</name>
<reference evidence="2 3" key="1">
    <citation type="submission" date="2015-03" db="EMBL/GenBank/DDBJ databases">
        <title>Genome assembly of Sandaracinus amylolyticus DSM 53668.</title>
        <authorList>
            <person name="Sharma G."/>
            <person name="Subramanian S."/>
        </authorList>
    </citation>
    <scope>NUCLEOTIDE SEQUENCE [LARGE SCALE GENOMIC DNA]</scope>
    <source>
        <strain evidence="2 3">DSM 53668</strain>
    </source>
</reference>
<gene>
    <name evidence="2" type="ORF">DB32_003957</name>
</gene>
<dbReference type="InterPro" id="IPR019230">
    <property type="entry name" value="RNA_MeTrfase_C_dom"/>
</dbReference>
<dbReference type="GO" id="GO:0032259">
    <property type="term" value="P:methylation"/>
    <property type="evidence" value="ECO:0007669"/>
    <property type="project" value="UniProtKB-KW"/>
</dbReference>
<evidence type="ECO:0000313" key="3">
    <source>
        <dbReference type="Proteomes" id="UP000034883"/>
    </source>
</evidence>
<sequence length="189" mass="20114">MTARVHCALVHHPVRDRAGHPIASAITNVDVHDLARSARTFGLAGYWVVSPIAAQRLLVERILDHWAHGAGARRVPERTRALSICAPIESVDAAIAAITEREGSAPALWVTAAKAPPGKTLTSWADGRALLASSARPVLILFGTAHGLHSTLMDRADVVLAPIQPGSDYNHLSVRAAAAITFDRLLGDR</sequence>
<dbReference type="GO" id="GO:0008168">
    <property type="term" value="F:methyltransferase activity"/>
    <property type="evidence" value="ECO:0007669"/>
    <property type="project" value="UniProtKB-KW"/>
</dbReference>